<keyword evidence="8" id="KW-1185">Reference proteome</keyword>
<dbReference type="RefSeq" id="WP_171680058.1">
    <property type="nucleotide sequence ID" value="NZ_JABGBN010000002.1"/>
</dbReference>
<evidence type="ECO:0000256" key="4">
    <source>
        <dbReference type="ARBA" id="ARBA00022989"/>
    </source>
</evidence>
<keyword evidence="5 6" id="KW-0472">Membrane</keyword>
<dbReference type="PANTHER" id="PTHR42865">
    <property type="entry name" value="PROTON/GLUTAMATE-ASPARTATE SYMPORTER"/>
    <property type="match status" value="1"/>
</dbReference>
<evidence type="ECO:0000256" key="2">
    <source>
        <dbReference type="ARBA" id="ARBA00022448"/>
    </source>
</evidence>
<dbReference type="GO" id="GO:0032329">
    <property type="term" value="P:serine transport"/>
    <property type="evidence" value="ECO:0007669"/>
    <property type="project" value="TreeGrafter"/>
</dbReference>
<dbReference type="AlphaFoldDB" id="A0A849P6J9"/>
<gene>
    <name evidence="7" type="primary">sstT</name>
    <name evidence="7" type="ORF">HKX39_04185</name>
</gene>
<dbReference type="InterPro" id="IPR036458">
    <property type="entry name" value="Na:dicarbo_symporter_sf"/>
</dbReference>
<name>A0A849P6J9_9BURK</name>
<evidence type="ECO:0000256" key="5">
    <source>
        <dbReference type="ARBA" id="ARBA00023136"/>
    </source>
</evidence>
<dbReference type="Pfam" id="PF00375">
    <property type="entry name" value="SDF"/>
    <property type="match status" value="1"/>
</dbReference>
<proteinExistence type="predicted"/>
<feature type="transmembrane region" description="Helical" evidence="6">
    <location>
        <begin position="44"/>
        <end position="62"/>
    </location>
</feature>
<dbReference type="Proteomes" id="UP000537862">
    <property type="component" value="Unassembled WGS sequence"/>
</dbReference>
<dbReference type="NCBIfam" id="NF010151">
    <property type="entry name" value="PRK13628.1"/>
    <property type="match status" value="1"/>
</dbReference>
<accession>A0A849P6J9</accession>
<feature type="transmembrane region" description="Helical" evidence="6">
    <location>
        <begin position="214"/>
        <end position="239"/>
    </location>
</feature>
<organism evidence="7 8">
    <name type="scientific">Pelistega suis</name>
    <dbReference type="NCBI Taxonomy" id="1631957"/>
    <lineage>
        <taxon>Bacteria</taxon>
        <taxon>Pseudomonadati</taxon>
        <taxon>Pseudomonadota</taxon>
        <taxon>Betaproteobacteria</taxon>
        <taxon>Burkholderiales</taxon>
        <taxon>Alcaligenaceae</taxon>
        <taxon>Pelistega</taxon>
    </lineage>
</organism>
<sequence length="404" mass="42722">MARRLGLGTQIFIVILFGILLAFLTKNTVAHDTVLAITQLLGKLFVEILKAIAPVLVFILIISAIAQHQTSTLSKSHGLKSVLILYAIGMLMAAIIAVSISFLFPVTIPLQGIEAANRPTPNGLGEVLSNLLFKIASNPIKALSDSNYLSILVWATVLGLALKKSPEPVKQLLNSLSSAISAIVQWVIRLSPIGIFGLITSTILTTGLQALNAYLHVLLLIVVAMAFMAFLGNPLIVFLKTKRNPYPLVFTCLKESGIIAFFIRSSVANIPVNLNLSKKLGLKEEVYSVSIPLGATINMEGAAITITILTLAAVHSVGIPVDFFSTLLLVLLAVIGAIGASGVPGGALPLVPMAASLFNIEHDVAMQMVAVGLSIMVVQDPCGTALNSSTDVVFTAAADPKYNR</sequence>
<comment type="caution">
    <text evidence="7">The sequence shown here is derived from an EMBL/GenBank/DDBJ whole genome shotgun (WGS) entry which is preliminary data.</text>
</comment>
<feature type="transmembrane region" description="Helical" evidence="6">
    <location>
        <begin position="83"/>
        <end position="104"/>
    </location>
</feature>
<dbReference type="PRINTS" id="PR00173">
    <property type="entry name" value="EDTRNSPORT"/>
</dbReference>
<dbReference type="Gene3D" id="1.10.3860.10">
    <property type="entry name" value="Sodium:dicarboxylate symporter"/>
    <property type="match status" value="1"/>
</dbReference>
<dbReference type="SUPFAM" id="SSF118215">
    <property type="entry name" value="Proton glutamate symport protein"/>
    <property type="match status" value="1"/>
</dbReference>
<keyword evidence="2" id="KW-0813">Transport</keyword>
<feature type="transmembrane region" description="Helical" evidence="6">
    <location>
        <begin position="7"/>
        <end position="24"/>
    </location>
</feature>
<dbReference type="GO" id="GO:0005295">
    <property type="term" value="F:neutral L-amino acid:sodium symporter activity"/>
    <property type="evidence" value="ECO:0007669"/>
    <property type="project" value="TreeGrafter"/>
</dbReference>
<feature type="transmembrane region" description="Helical" evidence="6">
    <location>
        <begin position="246"/>
        <end position="267"/>
    </location>
</feature>
<evidence type="ECO:0000256" key="1">
    <source>
        <dbReference type="ARBA" id="ARBA00004141"/>
    </source>
</evidence>
<evidence type="ECO:0000313" key="8">
    <source>
        <dbReference type="Proteomes" id="UP000537862"/>
    </source>
</evidence>
<evidence type="ECO:0000313" key="7">
    <source>
        <dbReference type="EMBL" id="NOL51375.1"/>
    </source>
</evidence>
<dbReference type="GO" id="GO:0005886">
    <property type="term" value="C:plasma membrane"/>
    <property type="evidence" value="ECO:0007669"/>
    <property type="project" value="TreeGrafter"/>
</dbReference>
<evidence type="ECO:0000256" key="6">
    <source>
        <dbReference type="SAM" id="Phobius"/>
    </source>
</evidence>
<dbReference type="PANTHER" id="PTHR42865:SF8">
    <property type="entry name" value="SERINE_THREONINE TRANSPORTER SSTT"/>
    <property type="match status" value="1"/>
</dbReference>
<protein>
    <submittedName>
        <fullName evidence="7">Serine/threonine transporter SstT</fullName>
    </submittedName>
</protein>
<comment type="subcellular location">
    <subcellularLocation>
        <location evidence="1">Membrane</location>
        <topology evidence="1">Multi-pass membrane protein</topology>
    </subcellularLocation>
</comment>
<dbReference type="EMBL" id="JABGBN010000002">
    <property type="protein sequence ID" value="NOL51375.1"/>
    <property type="molecule type" value="Genomic_DNA"/>
</dbReference>
<feature type="transmembrane region" description="Helical" evidence="6">
    <location>
        <begin position="183"/>
        <end position="208"/>
    </location>
</feature>
<feature type="transmembrane region" description="Helical" evidence="6">
    <location>
        <begin position="287"/>
        <end position="311"/>
    </location>
</feature>
<feature type="transmembrane region" description="Helical" evidence="6">
    <location>
        <begin position="323"/>
        <end position="343"/>
    </location>
</feature>
<dbReference type="InterPro" id="IPR001991">
    <property type="entry name" value="Na-dicarboxylate_symporter"/>
</dbReference>
<evidence type="ECO:0000256" key="3">
    <source>
        <dbReference type="ARBA" id="ARBA00022692"/>
    </source>
</evidence>
<reference evidence="7 8" key="1">
    <citation type="submission" date="2020-05" db="EMBL/GenBank/DDBJ databases">
        <authorList>
            <person name="Niu N."/>
        </authorList>
    </citation>
    <scope>NUCLEOTIDE SEQUENCE [LARGE SCALE GENOMIC DNA]</scope>
    <source>
        <strain evidence="7 8">3340-03</strain>
    </source>
</reference>
<keyword evidence="4 6" id="KW-1133">Transmembrane helix</keyword>
<keyword evidence="3 6" id="KW-0812">Transmembrane</keyword>